<sequence>RKLLIHVPIRCNITHYSTQNILRFASSGTMFKKAKRVNFRRRNDSDDEEQEDSQQAETPSQPTPPPPQQQQQQQQPPCGPVSEDVPARDAAACTPEGFPAGLHGELHHGNGFQANPLKTSKEKKKNKEAREAPKASLLSFQDEEEDTEVFRVKKPNHSKKIVKQLKKEYKEDLEKSNSVKQETSATTNAEGSQASSEQGEEEMEVDSNDDQEEESEPRSNTGGSFSNTLSSLSVLRPGEIPDAAFIHAARKRRQLARELGGDLPPPEMEVGKKRLVREDEQGGSDEDEDEKRIVFSGVRQKTQRQKIAEEIGIEGSDDEALDAAGHDEELSRWEQEQIRKGISIPQVQTNQPEETNMYYQNSYEVQPYASSYGLPYSYSSVGGDDSKAKSDSSVTYCAPSSDLTPITTDLVKKRLTDRLSTVRQVHCSNAKRYGQIQEELEASVRTIQRLEGSSDAVADQYKFLQEMRGYVRDLLECFSEKVPLILELEAAMHQLLRQRASRLVQRRQDDIKDESAEFSSLSSKALMAPNLDSFGRDRGAYLEHAKQRRIAEREARRTRRRQAREQNGKRAEHHEGLSSDDEETSTDITSYNLERERILKESKKVFEDVLEDFHSLDTIKVHFEEWRRLYSACYQDAYIGLCLPKLFTPLVRLELMDWSPLEVDCRNFEYMLWFESLLFYGCEDQSKMQKGDVDVGLLPAIVERVIIPKLAVLADQVWDPLSSSQTARLVAFVHRLIKGYPTVLHGRNRNTQVCCKSLFHVLLFRTRRTLDNDIFMPLYPKNALENKNSGPYLFFQRQFWSCVKLLGNILQWHGILSDATLRELAVDSTLNRYILSALQNTEPGEDSIEKSCSVVECFPQQWFSNLKGQQTIPQLENFCRYLKHVASTVYRISLAGSDVERRNAREQIKEVVKLLGRINALDHVIAIATEHGIKDIKTLLENK</sequence>
<evidence type="ECO:0000256" key="1">
    <source>
        <dbReference type="ARBA" id="ARBA00004123"/>
    </source>
</evidence>
<comment type="similarity">
    <text evidence="2">Belongs to the GCF family.</text>
</comment>
<dbReference type="PANTHER" id="PTHR12214:SF2">
    <property type="entry name" value="PAX3- AND PAX7-BINDING PROTEIN 1"/>
    <property type="match status" value="1"/>
</dbReference>
<proteinExistence type="inferred from homology"/>
<feature type="compositionally biased region" description="Basic and acidic residues" evidence="4">
    <location>
        <begin position="165"/>
        <end position="177"/>
    </location>
</feature>
<dbReference type="PANTHER" id="PTHR12214">
    <property type="entry name" value="GC-RICH SEQUENCE DNA-BINDING FACTOR"/>
    <property type="match status" value="1"/>
</dbReference>
<evidence type="ECO:0000313" key="6">
    <source>
        <dbReference type="Ensembl" id="ENSSFOP00015051956.1"/>
    </source>
</evidence>
<dbReference type="Pfam" id="PF07842">
    <property type="entry name" value="GCFC"/>
    <property type="match status" value="1"/>
</dbReference>
<feature type="region of interest" description="Disordered" evidence="4">
    <location>
        <begin position="256"/>
        <end position="299"/>
    </location>
</feature>
<dbReference type="OrthoDB" id="429427at2759"/>
<keyword evidence="7" id="KW-1185">Reference proteome</keyword>
<accession>A0A8C9THN5</accession>
<dbReference type="InterPro" id="IPR022783">
    <property type="entry name" value="GCFC_dom"/>
</dbReference>
<feature type="compositionally biased region" description="Polar residues" evidence="4">
    <location>
        <begin position="218"/>
        <end position="230"/>
    </location>
</feature>
<evidence type="ECO:0000256" key="3">
    <source>
        <dbReference type="ARBA" id="ARBA00023242"/>
    </source>
</evidence>
<feature type="compositionally biased region" description="Basic and acidic residues" evidence="4">
    <location>
        <begin position="545"/>
        <end position="555"/>
    </location>
</feature>
<dbReference type="GO" id="GO:0003677">
    <property type="term" value="F:DNA binding"/>
    <property type="evidence" value="ECO:0007669"/>
    <property type="project" value="InterPro"/>
</dbReference>
<feature type="domain" description="GCF C-terminal" evidence="5">
    <location>
        <begin position="616"/>
        <end position="833"/>
    </location>
</feature>
<feature type="region of interest" description="Disordered" evidence="4">
    <location>
        <begin position="545"/>
        <end position="586"/>
    </location>
</feature>
<dbReference type="GeneTree" id="ENSGT00390000000455"/>
<feature type="region of interest" description="Disordered" evidence="4">
    <location>
        <begin position="35"/>
        <end position="230"/>
    </location>
</feature>
<feature type="compositionally biased region" description="Basic residues" evidence="4">
    <location>
        <begin position="152"/>
        <end position="164"/>
    </location>
</feature>
<feature type="compositionally biased region" description="Basic and acidic residues" evidence="4">
    <location>
        <begin position="269"/>
        <end position="280"/>
    </location>
</feature>
<gene>
    <name evidence="6" type="primary">PAXBP1</name>
    <name evidence="6" type="synonym">paxbp1</name>
</gene>
<protein>
    <submittedName>
        <fullName evidence="6">PAX3 and PAX7 binding protein 1</fullName>
    </submittedName>
</protein>
<dbReference type="GO" id="GO:0045944">
    <property type="term" value="P:positive regulation of transcription by RNA polymerase II"/>
    <property type="evidence" value="ECO:0007669"/>
    <property type="project" value="TreeGrafter"/>
</dbReference>
<name>A0A8C9THN5_SCLFO</name>
<feature type="compositionally biased region" description="Acidic residues" evidence="4">
    <location>
        <begin position="45"/>
        <end position="54"/>
    </location>
</feature>
<dbReference type="Proteomes" id="UP000694397">
    <property type="component" value="Chromosome 4"/>
</dbReference>
<evidence type="ECO:0000256" key="2">
    <source>
        <dbReference type="ARBA" id="ARBA00010801"/>
    </source>
</evidence>
<reference evidence="6 7" key="1">
    <citation type="submission" date="2019-04" db="EMBL/GenBank/DDBJ databases">
        <authorList>
            <consortium name="Wellcome Sanger Institute Data Sharing"/>
        </authorList>
    </citation>
    <scope>NUCLEOTIDE SEQUENCE [LARGE SCALE GENOMIC DNA]</scope>
</reference>
<dbReference type="Ensembl" id="ENSSFOT00015082967.1">
    <property type="protein sequence ID" value="ENSSFOP00015051956.1"/>
    <property type="gene ID" value="ENSSFOG00015006606.2"/>
</dbReference>
<reference evidence="6" key="2">
    <citation type="submission" date="2025-08" db="UniProtKB">
        <authorList>
            <consortium name="Ensembl"/>
        </authorList>
    </citation>
    <scope>IDENTIFICATION</scope>
</reference>
<dbReference type="InterPro" id="IPR012890">
    <property type="entry name" value="GCFC2-like"/>
</dbReference>
<feature type="compositionally biased region" description="Basic and acidic residues" evidence="4">
    <location>
        <begin position="563"/>
        <end position="577"/>
    </location>
</feature>
<feature type="compositionally biased region" description="Acidic residues" evidence="4">
    <location>
        <begin position="198"/>
        <end position="215"/>
    </location>
</feature>
<dbReference type="GO" id="GO:0000398">
    <property type="term" value="P:mRNA splicing, via spliceosome"/>
    <property type="evidence" value="ECO:0007669"/>
    <property type="project" value="InterPro"/>
</dbReference>
<dbReference type="GO" id="GO:0005634">
    <property type="term" value="C:nucleus"/>
    <property type="evidence" value="ECO:0007669"/>
    <property type="project" value="UniProtKB-SubCell"/>
</dbReference>
<evidence type="ECO:0000256" key="4">
    <source>
        <dbReference type="SAM" id="MobiDB-lite"/>
    </source>
</evidence>
<keyword evidence="3" id="KW-0539">Nucleus</keyword>
<evidence type="ECO:0000259" key="5">
    <source>
        <dbReference type="Pfam" id="PF07842"/>
    </source>
</evidence>
<reference evidence="6" key="3">
    <citation type="submission" date="2025-09" db="UniProtKB">
        <authorList>
            <consortium name="Ensembl"/>
        </authorList>
    </citation>
    <scope>IDENTIFICATION</scope>
</reference>
<evidence type="ECO:0000313" key="7">
    <source>
        <dbReference type="Proteomes" id="UP000694397"/>
    </source>
</evidence>
<organism evidence="6 7">
    <name type="scientific">Scleropages formosus</name>
    <name type="common">Asian bonytongue</name>
    <name type="synonym">Osteoglossum formosum</name>
    <dbReference type="NCBI Taxonomy" id="113540"/>
    <lineage>
        <taxon>Eukaryota</taxon>
        <taxon>Metazoa</taxon>
        <taxon>Chordata</taxon>
        <taxon>Craniata</taxon>
        <taxon>Vertebrata</taxon>
        <taxon>Euteleostomi</taxon>
        <taxon>Actinopterygii</taxon>
        <taxon>Neopterygii</taxon>
        <taxon>Teleostei</taxon>
        <taxon>Osteoglossocephala</taxon>
        <taxon>Osteoglossomorpha</taxon>
        <taxon>Osteoglossiformes</taxon>
        <taxon>Osteoglossidae</taxon>
        <taxon>Scleropages</taxon>
    </lineage>
</organism>
<comment type="subcellular location">
    <subcellularLocation>
        <location evidence="1">Nucleus</location>
    </subcellularLocation>
</comment>
<feature type="compositionally biased region" description="Polar residues" evidence="4">
    <location>
        <begin position="178"/>
        <end position="188"/>
    </location>
</feature>
<dbReference type="AlphaFoldDB" id="A0A8C9THN5"/>